<dbReference type="Gene3D" id="1.20.5.1930">
    <property type="match status" value="1"/>
</dbReference>
<evidence type="ECO:0000256" key="9">
    <source>
        <dbReference type="SAM" id="Phobius"/>
    </source>
</evidence>
<dbReference type="Gene3D" id="3.30.565.10">
    <property type="entry name" value="Histidine kinase-like ATPase, C-terminal domain"/>
    <property type="match status" value="1"/>
</dbReference>
<evidence type="ECO:0000313" key="12">
    <source>
        <dbReference type="Proteomes" id="UP000272400"/>
    </source>
</evidence>
<feature type="transmembrane region" description="Helical" evidence="9">
    <location>
        <begin position="132"/>
        <end position="150"/>
    </location>
</feature>
<evidence type="ECO:0000256" key="8">
    <source>
        <dbReference type="ARBA" id="ARBA00023012"/>
    </source>
</evidence>
<organism evidence="11 12">
    <name type="scientific">Actinocorallia herbida</name>
    <dbReference type="NCBI Taxonomy" id="58109"/>
    <lineage>
        <taxon>Bacteria</taxon>
        <taxon>Bacillati</taxon>
        <taxon>Actinomycetota</taxon>
        <taxon>Actinomycetes</taxon>
        <taxon>Streptosporangiales</taxon>
        <taxon>Thermomonosporaceae</taxon>
        <taxon>Actinocorallia</taxon>
    </lineage>
</organism>
<keyword evidence="5" id="KW-0547">Nucleotide-binding</keyword>
<dbReference type="EMBL" id="RJKE01000001">
    <property type="protein sequence ID" value="ROO85578.1"/>
    <property type="molecule type" value="Genomic_DNA"/>
</dbReference>
<comment type="caution">
    <text evidence="11">The sequence shown here is derived from an EMBL/GenBank/DDBJ whole genome shotgun (WGS) entry which is preliminary data.</text>
</comment>
<dbReference type="PANTHER" id="PTHR24421:SF10">
    <property type="entry name" value="NITRATE_NITRITE SENSOR PROTEIN NARQ"/>
    <property type="match status" value="1"/>
</dbReference>
<dbReference type="OrthoDB" id="227596at2"/>
<feature type="transmembrane region" description="Helical" evidence="9">
    <location>
        <begin position="12"/>
        <end position="32"/>
    </location>
</feature>
<dbReference type="AlphaFoldDB" id="A0A3N1CXX2"/>
<dbReference type="SUPFAM" id="SSF55874">
    <property type="entry name" value="ATPase domain of HSP90 chaperone/DNA topoisomerase II/histidine kinase"/>
    <property type="match status" value="1"/>
</dbReference>
<keyword evidence="9" id="KW-1133">Transmembrane helix</keyword>
<keyword evidence="9" id="KW-0812">Transmembrane</keyword>
<gene>
    <name evidence="11" type="ORF">EDD29_3124</name>
</gene>
<dbReference type="RefSeq" id="WP_123665067.1">
    <property type="nucleotide sequence ID" value="NZ_RJKE01000001.1"/>
</dbReference>
<evidence type="ECO:0000256" key="6">
    <source>
        <dbReference type="ARBA" id="ARBA00022777"/>
    </source>
</evidence>
<dbReference type="GO" id="GO:0046983">
    <property type="term" value="F:protein dimerization activity"/>
    <property type="evidence" value="ECO:0007669"/>
    <property type="project" value="InterPro"/>
</dbReference>
<feature type="transmembrane region" description="Helical" evidence="9">
    <location>
        <begin position="38"/>
        <end position="59"/>
    </location>
</feature>
<keyword evidence="6 11" id="KW-0418">Kinase</keyword>
<keyword evidence="3" id="KW-0597">Phosphoprotein</keyword>
<evidence type="ECO:0000259" key="10">
    <source>
        <dbReference type="SMART" id="SM00387"/>
    </source>
</evidence>
<evidence type="ECO:0000256" key="4">
    <source>
        <dbReference type="ARBA" id="ARBA00022679"/>
    </source>
</evidence>
<keyword evidence="8" id="KW-0902">Two-component regulatory system</keyword>
<dbReference type="InterPro" id="IPR011712">
    <property type="entry name" value="Sig_transdc_His_kin_sub3_dim/P"/>
</dbReference>
<dbReference type="Pfam" id="PF02518">
    <property type="entry name" value="HATPase_c"/>
    <property type="match status" value="1"/>
</dbReference>
<accession>A0A3N1CXX2</accession>
<proteinExistence type="predicted"/>
<dbReference type="InterPro" id="IPR003594">
    <property type="entry name" value="HATPase_dom"/>
</dbReference>
<evidence type="ECO:0000256" key="7">
    <source>
        <dbReference type="ARBA" id="ARBA00022840"/>
    </source>
</evidence>
<dbReference type="GO" id="GO:0016020">
    <property type="term" value="C:membrane"/>
    <property type="evidence" value="ECO:0007669"/>
    <property type="project" value="InterPro"/>
</dbReference>
<keyword evidence="7" id="KW-0067">ATP-binding</keyword>
<protein>
    <recommendedName>
        <fullName evidence="2">histidine kinase</fullName>
        <ecNumber evidence="2">2.7.13.3</ecNumber>
    </recommendedName>
</protein>
<feature type="transmembrane region" description="Helical" evidence="9">
    <location>
        <begin position="66"/>
        <end position="97"/>
    </location>
</feature>
<dbReference type="EC" id="2.7.13.3" evidence="2"/>
<feature type="domain" description="Histidine kinase/HSP90-like ATPase" evidence="10">
    <location>
        <begin position="280"/>
        <end position="370"/>
    </location>
</feature>
<reference evidence="11 12" key="1">
    <citation type="submission" date="2018-11" db="EMBL/GenBank/DDBJ databases">
        <title>Sequencing the genomes of 1000 actinobacteria strains.</title>
        <authorList>
            <person name="Klenk H.-P."/>
        </authorList>
    </citation>
    <scope>NUCLEOTIDE SEQUENCE [LARGE SCALE GENOMIC DNA]</scope>
    <source>
        <strain evidence="11 12">DSM 44254</strain>
    </source>
</reference>
<dbReference type="SMART" id="SM00387">
    <property type="entry name" value="HATPase_c"/>
    <property type="match status" value="1"/>
</dbReference>
<dbReference type="InterPro" id="IPR036890">
    <property type="entry name" value="HATPase_C_sf"/>
</dbReference>
<comment type="catalytic activity">
    <reaction evidence="1">
        <text>ATP + protein L-histidine = ADP + protein N-phospho-L-histidine.</text>
        <dbReference type="EC" id="2.7.13.3"/>
    </reaction>
</comment>
<evidence type="ECO:0000256" key="5">
    <source>
        <dbReference type="ARBA" id="ARBA00022741"/>
    </source>
</evidence>
<dbReference type="Proteomes" id="UP000272400">
    <property type="component" value="Unassembled WGS sequence"/>
</dbReference>
<dbReference type="GO" id="GO:0000155">
    <property type="term" value="F:phosphorelay sensor kinase activity"/>
    <property type="evidence" value="ECO:0007669"/>
    <property type="project" value="InterPro"/>
</dbReference>
<sequence length="374" mass="39831">MLERLPRGRRNDWLVAAAVFVVLATGTLWTLSNEVRDSWPVTVLDWALMAAGCAALGLVRTRPVTVAAFVLAVTMAFYLTSTADGPMILALAVALFWVAAEGHLDWAVSLTCVTLLLTAAGTHQGSGDFNNVALFMMAGWFIAVVAIGWLRHSRHAYGLERERLAATEERLRIARELHDVVGHHLSLINVQSTAALRRLARHPDGGTAQAEEALGAVREASGEALRELRAMLGMLREEGEAAPTAPAPGLARIDDLVQAARVAGLEVTAEIDGSGEPPTEIGLAAYRIVQESLTNVARHAGARRVEIRIGRAPDAVTVEVRDDGRGGPAGPSGSGIRGMRERAHALGGDLHAGPDERGGFAVRARLPYRNGASR</sequence>
<dbReference type="PANTHER" id="PTHR24421">
    <property type="entry name" value="NITRATE/NITRITE SENSOR PROTEIN NARX-RELATED"/>
    <property type="match status" value="1"/>
</dbReference>
<keyword evidence="12" id="KW-1185">Reference proteome</keyword>
<feature type="transmembrane region" description="Helical" evidence="9">
    <location>
        <begin position="103"/>
        <end position="120"/>
    </location>
</feature>
<keyword evidence="9" id="KW-0472">Membrane</keyword>
<name>A0A3N1CXX2_9ACTN</name>
<evidence type="ECO:0000256" key="3">
    <source>
        <dbReference type="ARBA" id="ARBA00022553"/>
    </source>
</evidence>
<dbReference type="GO" id="GO:0005524">
    <property type="term" value="F:ATP binding"/>
    <property type="evidence" value="ECO:0007669"/>
    <property type="project" value="UniProtKB-KW"/>
</dbReference>
<keyword evidence="4" id="KW-0808">Transferase</keyword>
<evidence type="ECO:0000256" key="1">
    <source>
        <dbReference type="ARBA" id="ARBA00000085"/>
    </source>
</evidence>
<dbReference type="CDD" id="cd16917">
    <property type="entry name" value="HATPase_UhpB-NarQ-NarX-like"/>
    <property type="match status" value="1"/>
</dbReference>
<evidence type="ECO:0000256" key="2">
    <source>
        <dbReference type="ARBA" id="ARBA00012438"/>
    </source>
</evidence>
<evidence type="ECO:0000313" key="11">
    <source>
        <dbReference type="EMBL" id="ROO85578.1"/>
    </source>
</evidence>
<dbReference type="Pfam" id="PF07730">
    <property type="entry name" value="HisKA_3"/>
    <property type="match status" value="1"/>
</dbReference>
<dbReference type="InterPro" id="IPR050482">
    <property type="entry name" value="Sensor_HK_TwoCompSys"/>
</dbReference>